<gene>
    <name evidence="1" type="ORF">AYR59_00620</name>
</gene>
<dbReference type="Gene3D" id="1.10.10.10">
    <property type="entry name" value="Winged helix-like DNA-binding domain superfamily/Winged helix DNA-binding domain"/>
    <property type="match status" value="1"/>
</dbReference>
<dbReference type="GO" id="GO:0005829">
    <property type="term" value="C:cytosol"/>
    <property type="evidence" value="ECO:0007669"/>
    <property type="project" value="TreeGrafter"/>
</dbReference>
<dbReference type="PANTHER" id="PTHR33221">
    <property type="entry name" value="WINGED HELIX-TURN-HELIX TRANSCRIPTIONAL REGULATOR, RRF2 FAMILY"/>
    <property type="match status" value="1"/>
</dbReference>
<protein>
    <submittedName>
        <fullName evidence="1">Rrf2 family transcriptional regulator</fullName>
    </submittedName>
</protein>
<dbReference type="InterPro" id="IPR036388">
    <property type="entry name" value="WH-like_DNA-bd_sf"/>
</dbReference>
<dbReference type="PANTHER" id="PTHR33221:SF15">
    <property type="entry name" value="HTH-TYPE TRANSCRIPTIONAL REGULATOR YWGB-RELATED"/>
    <property type="match status" value="1"/>
</dbReference>
<dbReference type="SUPFAM" id="SSF46785">
    <property type="entry name" value="Winged helix' DNA-binding domain"/>
    <property type="match status" value="1"/>
</dbReference>
<dbReference type="Pfam" id="PF02082">
    <property type="entry name" value="Rrf2"/>
    <property type="match status" value="1"/>
</dbReference>
<dbReference type="KEGG" id="lle:AYR59_00620"/>
<proteinExistence type="predicted"/>
<dbReference type="RefSeq" id="WP_054646794.1">
    <property type="nucleotide sequence ID" value="NZ_CP014872.1"/>
</dbReference>
<dbReference type="AlphaFoldDB" id="A0AB33BK87"/>
<dbReference type="GeneID" id="61249383"/>
<dbReference type="PROSITE" id="PS51197">
    <property type="entry name" value="HTH_RRF2_2"/>
    <property type="match status" value="1"/>
</dbReference>
<evidence type="ECO:0000313" key="1">
    <source>
        <dbReference type="EMBL" id="ANZ58656.1"/>
    </source>
</evidence>
<dbReference type="GO" id="GO:0003700">
    <property type="term" value="F:DNA-binding transcription factor activity"/>
    <property type="evidence" value="ECO:0007669"/>
    <property type="project" value="TreeGrafter"/>
</dbReference>
<name>A0AB33BK87_9LACO</name>
<dbReference type="EMBL" id="CP014907">
    <property type="protein sequence ID" value="ANZ58656.1"/>
    <property type="molecule type" value="Genomic_DNA"/>
</dbReference>
<reference evidence="1 2" key="1">
    <citation type="submission" date="2016-03" db="EMBL/GenBank/DDBJ databases">
        <title>Pediococcus and Lactobacillus from brewery environment - whole genome sequencing and assembly.</title>
        <authorList>
            <person name="Behr J."/>
            <person name="Geissler A.J."/>
            <person name="Vogel R.F."/>
        </authorList>
    </citation>
    <scope>NUCLEOTIDE SEQUENCE [LARGE SCALE GENOMIC DNA]</scope>
    <source>
        <strain evidence="1 2">TMW 1.481</strain>
    </source>
</reference>
<sequence length="143" mass="16194">MSYSVGFSQSLEILFYIELKTKMGAETYLTIQQIAETLNIPIPSVKRLVGMLKKANLIDSKKGTKGGLALAKAADEIRFYDVFEAIEGSTALFKMYDDFNPESFNHQSEAKYMLNQIKAILNTTEKQMLNELKQKTLADLFNH</sequence>
<evidence type="ECO:0000313" key="2">
    <source>
        <dbReference type="Proteomes" id="UP000093346"/>
    </source>
</evidence>
<dbReference type="InterPro" id="IPR036390">
    <property type="entry name" value="WH_DNA-bd_sf"/>
</dbReference>
<dbReference type="InterPro" id="IPR000944">
    <property type="entry name" value="Tscrpt_reg_Rrf2"/>
</dbReference>
<organism evidence="1 2">
    <name type="scientific">Fructilactobacillus lindneri</name>
    <dbReference type="NCBI Taxonomy" id="53444"/>
    <lineage>
        <taxon>Bacteria</taxon>
        <taxon>Bacillati</taxon>
        <taxon>Bacillota</taxon>
        <taxon>Bacilli</taxon>
        <taxon>Lactobacillales</taxon>
        <taxon>Lactobacillaceae</taxon>
        <taxon>Fructilactobacillus</taxon>
    </lineage>
</organism>
<accession>A0AB33BK87</accession>
<dbReference type="Proteomes" id="UP000093346">
    <property type="component" value="Chromosome"/>
</dbReference>